<protein>
    <submittedName>
        <fullName evidence="6">Amino acid/amide ABC transporter substrate-binding protein, HAAT family (TC 3.A.1.4.-)</fullName>
    </submittedName>
</protein>
<feature type="chain" id="PRO_5011775358" evidence="4">
    <location>
        <begin position="21"/>
        <end position="414"/>
    </location>
</feature>
<dbReference type="RefSeq" id="WP_090665145.1">
    <property type="nucleotide sequence ID" value="NZ_FMZX01000035.1"/>
</dbReference>
<dbReference type="AlphaFoldDB" id="A0A1G7CRS5"/>
<feature type="signal peptide" evidence="4">
    <location>
        <begin position="1"/>
        <end position="20"/>
    </location>
</feature>
<organism evidence="6 7">
    <name type="scientific">Belnapia rosea</name>
    <dbReference type="NCBI Taxonomy" id="938405"/>
    <lineage>
        <taxon>Bacteria</taxon>
        <taxon>Pseudomonadati</taxon>
        <taxon>Pseudomonadota</taxon>
        <taxon>Alphaproteobacteria</taxon>
        <taxon>Acetobacterales</taxon>
        <taxon>Roseomonadaceae</taxon>
        <taxon>Belnapia</taxon>
    </lineage>
</organism>
<comment type="similarity">
    <text evidence="1">Belongs to the leucine-binding protein family.</text>
</comment>
<evidence type="ECO:0000313" key="6">
    <source>
        <dbReference type="EMBL" id="SDE41901.1"/>
    </source>
</evidence>
<feature type="domain" description="Leucine-binding protein" evidence="5">
    <location>
        <begin position="33"/>
        <end position="377"/>
    </location>
</feature>
<keyword evidence="3" id="KW-0813">Transport</keyword>
<accession>A0A1G7CRS5</accession>
<keyword evidence="3" id="KW-0029">Amino-acid transport</keyword>
<evidence type="ECO:0000256" key="2">
    <source>
        <dbReference type="ARBA" id="ARBA00022729"/>
    </source>
</evidence>
<evidence type="ECO:0000313" key="7">
    <source>
        <dbReference type="Proteomes" id="UP000198925"/>
    </source>
</evidence>
<keyword evidence="7" id="KW-1185">Reference proteome</keyword>
<gene>
    <name evidence="6" type="ORF">SAMN04487779_10354</name>
</gene>
<dbReference type="GO" id="GO:0006865">
    <property type="term" value="P:amino acid transport"/>
    <property type="evidence" value="ECO:0007669"/>
    <property type="project" value="UniProtKB-KW"/>
</dbReference>
<keyword evidence="2 4" id="KW-0732">Signal</keyword>
<evidence type="ECO:0000256" key="4">
    <source>
        <dbReference type="SAM" id="SignalP"/>
    </source>
</evidence>
<dbReference type="InterPro" id="IPR028082">
    <property type="entry name" value="Peripla_BP_I"/>
</dbReference>
<dbReference type="InterPro" id="IPR051010">
    <property type="entry name" value="BCAA_transport"/>
</dbReference>
<sequence length="414" mass="44484">MTLSRRAAIGAGLASAAMSAAPLSAQPRNPGQTLRVGLLQDMSGAYRDISGPTSVVCARQAIREFQADSPNIGIDLLVADHQNKSDVGLAIARQWFDRDNVDVVLGVSNSALAIALKPVVEQKDKVHINTSAATSALTSEYCSLNSIHWSYDTYCLSHATGEPLVKQGYDSWFFITPNYAFGHMLQADTTHSVESSGGRVVGGVTYPFPETTDFSAFLLQAQASGAKVVAFLGAGTDFVNAVKQAAEFGLMRGRLRFVGLTGYINSVMSLGLGAAQGLTQTETFYWDLNDRTRALMARLRPELPPNTFPCHNQAGDYSGLLHYLKAAKAIGVARAKASGRDIVATMKEMPTDDDAFGTGTVRRDGRKLHPTYLFTVKSPAESRAPGDVYKVLAVTPAERSFRSIEDGNCMMAKS</sequence>
<proteinExistence type="inferred from homology"/>
<dbReference type="Proteomes" id="UP000198925">
    <property type="component" value="Unassembled WGS sequence"/>
</dbReference>
<reference evidence="6 7" key="1">
    <citation type="submission" date="2016-10" db="EMBL/GenBank/DDBJ databases">
        <authorList>
            <person name="de Groot N.N."/>
        </authorList>
    </citation>
    <scope>NUCLEOTIDE SEQUENCE [LARGE SCALE GENOMIC DNA]</scope>
    <source>
        <strain evidence="6 7">CPCC 100156</strain>
    </source>
</reference>
<dbReference type="SUPFAM" id="SSF53822">
    <property type="entry name" value="Periplasmic binding protein-like I"/>
    <property type="match status" value="1"/>
</dbReference>
<dbReference type="CDD" id="cd06327">
    <property type="entry name" value="PBP1_SBP-like"/>
    <property type="match status" value="1"/>
</dbReference>
<dbReference type="InterPro" id="IPR028081">
    <property type="entry name" value="Leu-bd"/>
</dbReference>
<dbReference type="EMBL" id="FMZX01000035">
    <property type="protein sequence ID" value="SDE41901.1"/>
    <property type="molecule type" value="Genomic_DNA"/>
</dbReference>
<name>A0A1G7CRS5_9PROT</name>
<dbReference type="Gene3D" id="3.40.50.2300">
    <property type="match status" value="2"/>
</dbReference>
<evidence type="ECO:0000256" key="3">
    <source>
        <dbReference type="ARBA" id="ARBA00022970"/>
    </source>
</evidence>
<dbReference type="PANTHER" id="PTHR30483:SF6">
    <property type="entry name" value="PERIPLASMIC BINDING PROTEIN OF ABC TRANSPORTER FOR NATURAL AMINO ACIDS"/>
    <property type="match status" value="1"/>
</dbReference>
<evidence type="ECO:0000259" key="5">
    <source>
        <dbReference type="Pfam" id="PF13458"/>
    </source>
</evidence>
<dbReference type="Pfam" id="PF13458">
    <property type="entry name" value="Peripla_BP_6"/>
    <property type="match status" value="1"/>
</dbReference>
<evidence type="ECO:0000256" key="1">
    <source>
        <dbReference type="ARBA" id="ARBA00010062"/>
    </source>
</evidence>
<dbReference type="PANTHER" id="PTHR30483">
    <property type="entry name" value="LEUCINE-SPECIFIC-BINDING PROTEIN"/>
    <property type="match status" value="1"/>
</dbReference>